<name>A0A3M9MWI3_9BACT</name>
<proteinExistence type="predicted"/>
<dbReference type="AlphaFoldDB" id="A0A3M9MWI3"/>
<dbReference type="EMBL" id="RJJD01000003">
    <property type="protein sequence ID" value="RNI29128.1"/>
    <property type="molecule type" value="Genomic_DNA"/>
</dbReference>
<evidence type="ECO:0000313" key="2">
    <source>
        <dbReference type="Proteomes" id="UP000272117"/>
    </source>
</evidence>
<protein>
    <submittedName>
        <fullName evidence="1">Uncharacterized protein</fullName>
    </submittedName>
</protein>
<dbReference type="OrthoDB" id="848076at2"/>
<keyword evidence="2" id="KW-1185">Reference proteome</keyword>
<comment type="caution">
    <text evidence="1">The sequence shown here is derived from an EMBL/GenBank/DDBJ whole genome shotgun (WGS) entry which is preliminary data.</text>
</comment>
<dbReference type="RefSeq" id="WP_123126188.1">
    <property type="nucleotide sequence ID" value="NZ_RJJD01000003.1"/>
</dbReference>
<accession>A0A3M9MWI3</accession>
<evidence type="ECO:0000313" key="1">
    <source>
        <dbReference type="EMBL" id="RNI29128.1"/>
    </source>
</evidence>
<organism evidence="1 2">
    <name type="scientific">Rufibacter latericius</name>
    <dbReference type="NCBI Taxonomy" id="2487040"/>
    <lineage>
        <taxon>Bacteria</taxon>
        <taxon>Pseudomonadati</taxon>
        <taxon>Bacteroidota</taxon>
        <taxon>Cytophagia</taxon>
        <taxon>Cytophagales</taxon>
        <taxon>Hymenobacteraceae</taxon>
        <taxon>Rufibacter</taxon>
    </lineage>
</organism>
<dbReference type="Proteomes" id="UP000272117">
    <property type="component" value="Unassembled WGS sequence"/>
</dbReference>
<gene>
    <name evidence="1" type="ORF">EFB08_06790</name>
</gene>
<reference evidence="1 2" key="1">
    <citation type="submission" date="2018-11" db="EMBL/GenBank/DDBJ databases">
        <title>Rufibacter latericius sp. nov., isolated from water in Baiyang Lake.</title>
        <authorList>
            <person name="Yang Y."/>
        </authorList>
    </citation>
    <scope>NUCLEOTIDE SEQUENCE [LARGE SCALE GENOMIC DNA]</scope>
    <source>
        <strain evidence="1 2">R-22-1c-1</strain>
    </source>
</reference>
<sequence>MMDFMRSLFGRKEAGRRAVIGAGEDLGLQEIGYIKESNRRLTLLQELSTRYKGTPQASKMKAVYEKTKNIHTYLVSRKKVQELEVFHLKNTDHFLTTFTAIWEVHQKHALLTRGATEAANTVEVSVQKSKAEKLKRLEQMANLPDLVRPVSTSVQFYQAGGAKAAVPRLYLPEISINTVEKITYYTEGKKEELVPREIGFTSSKDQKEAFQSHLVTRLGLQDVSYVGNALLTIPNNNGITPTGVVPVIHWEGFLYAINLNDYRLFPVRIYRNGTK</sequence>